<name>A0A840PWM0_URETH</name>
<evidence type="ECO:0000256" key="1">
    <source>
        <dbReference type="SAM" id="Phobius"/>
    </source>
</evidence>
<dbReference type="EMBL" id="JACHGZ010000026">
    <property type="protein sequence ID" value="MBB5149694.1"/>
    <property type="molecule type" value="Genomic_DNA"/>
</dbReference>
<accession>A0A840PWM0</accession>
<gene>
    <name evidence="2" type="ORF">HNR36_002086</name>
</gene>
<organism evidence="2 3">
    <name type="scientific">Ureibacillus thermosphaericus</name>
    <dbReference type="NCBI Taxonomy" id="51173"/>
    <lineage>
        <taxon>Bacteria</taxon>
        <taxon>Bacillati</taxon>
        <taxon>Bacillota</taxon>
        <taxon>Bacilli</taxon>
        <taxon>Bacillales</taxon>
        <taxon>Caryophanaceae</taxon>
        <taxon>Ureibacillus</taxon>
    </lineage>
</organism>
<dbReference type="Proteomes" id="UP000557217">
    <property type="component" value="Unassembled WGS sequence"/>
</dbReference>
<sequence length="166" mass="19886">MKRKVIALIVTMFLFIVLFISGYLYYLNNPYMQIRTEITPIDDETYQTLGALEYVEHPDQKNFRKMLFTFKFKYSNQVENINTEMSESIRNLLSSNVYWTGEGFEYDNIDKKEYIVQEEIVLYTGEITEEEIKERLKEGVFVVKWIEDGEEKQKEYNIGETVMFIQ</sequence>
<evidence type="ECO:0000313" key="2">
    <source>
        <dbReference type="EMBL" id="MBB5149694.1"/>
    </source>
</evidence>
<keyword evidence="3" id="KW-1185">Reference proteome</keyword>
<comment type="caution">
    <text evidence="2">The sequence shown here is derived from an EMBL/GenBank/DDBJ whole genome shotgun (WGS) entry which is preliminary data.</text>
</comment>
<evidence type="ECO:0000313" key="3">
    <source>
        <dbReference type="Proteomes" id="UP000557217"/>
    </source>
</evidence>
<dbReference type="AlphaFoldDB" id="A0A840PWM0"/>
<keyword evidence="1" id="KW-0472">Membrane</keyword>
<reference evidence="2 3" key="1">
    <citation type="submission" date="2020-08" db="EMBL/GenBank/DDBJ databases">
        <title>Genomic Encyclopedia of Type Strains, Phase IV (KMG-IV): sequencing the most valuable type-strain genomes for metagenomic binning, comparative biology and taxonomic classification.</title>
        <authorList>
            <person name="Goeker M."/>
        </authorList>
    </citation>
    <scope>NUCLEOTIDE SEQUENCE [LARGE SCALE GENOMIC DNA]</scope>
    <source>
        <strain evidence="2 3">DSM 10633</strain>
    </source>
</reference>
<dbReference type="RefSeq" id="WP_168412602.1">
    <property type="nucleotide sequence ID" value="NZ_JAAXPW010000028.1"/>
</dbReference>
<protein>
    <submittedName>
        <fullName evidence="2">Uncharacterized protein</fullName>
    </submittedName>
</protein>
<keyword evidence="1" id="KW-0812">Transmembrane</keyword>
<proteinExistence type="predicted"/>
<feature type="transmembrane region" description="Helical" evidence="1">
    <location>
        <begin position="6"/>
        <end position="26"/>
    </location>
</feature>
<keyword evidence="1" id="KW-1133">Transmembrane helix</keyword>